<dbReference type="Gene3D" id="3.30.750.24">
    <property type="entry name" value="STAS domain"/>
    <property type="match status" value="1"/>
</dbReference>
<dbReference type="InterPro" id="IPR013656">
    <property type="entry name" value="PAS_4"/>
</dbReference>
<evidence type="ECO:0000313" key="5">
    <source>
        <dbReference type="Proteomes" id="UP000440224"/>
    </source>
</evidence>
<dbReference type="AlphaFoldDB" id="A0A6N7Q5T1"/>
<keyword evidence="1" id="KW-0597">Phosphoprotein</keyword>
<keyword evidence="2" id="KW-0175">Coiled coil</keyword>
<organism evidence="4 5">
    <name type="scientific">Polyangium spumosum</name>
    <dbReference type="NCBI Taxonomy" id="889282"/>
    <lineage>
        <taxon>Bacteria</taxon>
        <taxon>Pseudomonadati</taxon>
        <taxon>Myxococcota</taxon>
        <taxon>Polyangia</taxon>
        <taxon>Polyangiales</taxon>
        <taxon>Polyangiaceae</taxon>
        <taxon>Polyangium</taxon>
    </lineage>
</organism>
<keyword evidence="5" id="KW-1185">Reference proteome</keyword>
<name>A0A6N7Q5T1_9BACT</name>
<dbReference type="NCBIfam" id="TIGR00229">
    <property type="entry name" value="sensory_box"/>
    <property type="match status" value="1"/>
</dbReference>
<dbReference type="InterPro" id="IPR035965">
    <property type="entry name" value="PAS-like_dom_sf"/>
</dbReference>
<feature type="coiled-coil region" evidence="2">
    <location>
        <begin position="62"/>
        <end position="89"/>
    </location>
</feature>
<dbReference type="Gene3D" id="3.30.450.20">
    <property type="entry name" value="PAS domain"/>
    <property type="match status" value="1"/>
</dbReference>
<sequence length="336" mass="36389">MSDEEAESAEFVQKPAKSIVRGPHDGARGYSPTVLIMWVWTARARWGMYETMGAQFDQGGEVAELRARLEAVEKELASAREAEAELRAMFTAMTDIVIVMSGEGRYLKIAPTVPDLLYKPSDNLLGKTLHEVMPKPMADFLLSNVRAALARKGLVTVEYTLPAGDREAFFSTNITPMSDDVVVVVARDISDRKRGEQASVEAARRQAVIEAQAAALAELSTPLIPITDEIMVMPLIGMLDSQRMQQVMDVLLRGVTEKSTRTVILDITGIAVVDTQVADALVRAARAVQLVGARVVFTGIRRDVAQALVGLQADMGGVVTRATVQSGIAFAMSASR</sequence>
<proteinExistence type="predicted"/>
<evidence type="ECO:0000259" key="3">
    <source>
        <dbReference type="PROSITE" id="PS50801"/>
    </source>
</evidence>
<dbReference type="PROSITE" id="PS50801">
    <property type="entry name" value="STAS"/>
    <property type="match status" value="1"/>
</dbReference>
<dbReference type="InterPro" id="IPR002645">
    <property type="entry name" value="STAS_dom"/>
</dbReference>
<protein>
    <submittedName>
        <fullName evidence="4">PAS domain-containing protein</fullName>
    </submittedName>
</protein>
<dbReference type="PANTHER" id="PTHR33745:SF3">
    <property type="entry name" value="RSBT CO-ANTAGONIST PROTEIN RSBRC"/>
    <property type="match status" value="1"/>
</dbReference>
<dbReference type="Pfam" id="PF01740">
    <property type="entry name" value="STAS"/>
    <property type="match status" value="1"/>
</dbReference>
<accession>A0A6N7Q5T1</accession>
<evidence type="ECO:0000256" key="1">
    <source>
        <dbReference type="ARBA" id="ARBA00022553"/>
    </source>
</evidence>
<dbReference type="CDD" id="cd00130">
    <property type="entry name" value="PAS"/>
    <property type="match status" value="1"/>
</dbReference>
<dbReference type="InterPro" id="IPR036513">
    <property type="entry name" value="STAS_dom_sf"/>
</dbReference>
<evidence type="ECO:0000313" key="4">
    <source>
        <dbReference type="EMBL" id="MRG97634.1"/>
    </source>
</evidence>
<dbReference type="InterPro" id="IPR051932">
    <property type="entry name" value="Bact_StressResp_Reg"/>
</dbReference>
<dbReference type="PANTHER" id="PTHR33745">
    <property type="entry name" value="RSBT ANTAGONIST PROTEIN RSBS-RELATED"/>
    <property type="match status" value="1"/>
</dbReference>
<gene>
    <name evidence="4" type="ORF">GF068_37775</name>
</gene>
<dbReference type="OrthoDB" id="5514209at2"/>
<evidence type="ECO:0000256" key="2">
    <source>
        <dbReference type="SAM" id="Coils"/>
    </source>
</evidence>
<dbReference type="Pfam" id="PF08448">
    <property type="entry name" value="PAS_4"/>
    <property type="match status" value="1"/>
</dbReference>
<dbReference type="SUPFAM" id="SSF52091">
    <property type="entry name" value="SpoIIaa-like"/>
    <property type="match status" value="1"/>
</dbReference>
<feature type="domain" description="STAS" evidence="3">
    <location>
        <begin position="220"/>
        <end position="331"/>
    </location>
</feature>
<dbReference type="InterPro" id="IPR000014">
    <property type="entry name" value="PAS"/>
</dbReference>
<dbReference type="EMBL" id="WJIE01000019">
    <property type="protein sequence ID" value="MRG97634.1"/>
    <property type="molecule type" value="Genomic_DNA"/>
</dbReference>
<comment type="caution">
    <text evidence="4">The sequence shown here is derived from an EMBL/GenBank/DDBJ whole genome shotgun (WGS) entry which is preliminary data.</text>
</comment>
<dbReference type="CDD" id="cd07041">
    <property type="entry name" value="STAS_RsbR_RsbS_like"/>
    <property type="match status" value="1"/>
</dbReference>
<dbReference type="Proteomes" id="UP000440224">
    <property type="component" value="Unassembled WGS sequence"/>
</dbReference>
<dbReference type="SUPFAM" id="SSF55785">
    <property type="entry name" value="PYP-like sensor domain (PAS domain)"/>
    <property type="match status" value="1"/>
</dbReference>
<reference evidence="4 5" key="1">
    <citation type="submission" date="2019-10" db="EMBL/GenBank/DDBJ databases">
        <title>A soil myxobacterium in the family Polyangiaceae.</title>
        <authorList>
            <person name="Li Y."/>
            <person name="Wang J."/>
        </authorList>
    </citation>
    <scope>NUCLEOTIDE SEQUENCE [LARGE SCALE GENOMIC DNA]</scope>
    <source>
        <strain evidence="4 5">DSM 14734</strain>
    </source>
</reference>